<proteinExistence type="predicted"/>
<dbReference type="Pfam" id="PF01826">
    <property type="entry name" value="TIL"/>
    <property type="match status" value="6"/>
</dbReference>
<dbReference type="InterPro" id="IPR036084">
    <property type="entry name" value="Ser_inhib-like_sf"/>
</dbReference>
<dbReference type="Gene3D" id="2.10.25.10">
    <property type="entry name" value="Laminin"/>
    <property type="match status" value="7"/>
</dbReference>
<dbReference type="EMBL" id="GEDV01006374">
    <property type="protein sequence ID" value="JAP82183.1"/>
    <property type="molecule type" value="Transcribed_RNA"/>
</dbReference>
<dbReference type="GO" id="GO:0030414">
    <property type="term" value="F:peptidase inhibitor activity"/>
    <property type="evidence" value="ECO:0007669"/>
    <property type="project" value="UniProtKB-KW"/>
</dbReference>
<dbReference type="CDD" id="cd19941">
    <property type="entry name" value="TIL"/>
    <property type="match status" value="5"/>
</dbReference>
<feature type="domain" description="TIL" evidence="3">
    <location>
        <begin position="392"/>
        <end position="447"/>
    </location>
</feature>
<name>A0A131YSH0_RHIAP</name>
<evidence type="ECO:0000259" key="3">
    <source>
        <dbReference type="Pfam" id="PF01826"/>
    </source>
</evidence>
<dbReference type="InterPro" id="IPR051368">
    <property type="entry name" value="SerProtInhib-TIL_Domain"/>
</dbReference>
<dbReference type="PANTHER" id="PTHR23259">
    <property type="entry name" value="RIDDLE"/>
    <property type="match status" value="1"/>
</dbReference>
<evidence type="ECO:0000256" key="2">
    <source>
        <dbReference type="ARBA" id="ARBA00023157"/>
    </source>
</evidence>
<feature type="domain" description="TIL" evidence="3">
    <location>
        <begin position="201"/>
        <end position="256"/>
    </location>
</feature>
<dbReference type="AlphaFoldDB" id="A0A131YSH0"/>
<accession>A0A131YSH0</accession>
<evidence type="ECO:0000313" key="4">
    <source>
        <dbReference type="EMBL" id="JAP82183.1"/>
    </source>
</evidence>
<keyword evidence="1" id="KW-0646">Protease inhibitor</keyword>
<organism evidence="4">
    <name type="scientific">Rhipicephalus appendiculatus</name>
    <name type="common">Brown ear tick</name>
    <dbReference type="NCBI Taxonomy" id="34631"/>
    <lineage>
        <taxon>Eukaryota</taxon>
        <taxon>Metazoa</taxon>
        <taxon>Ecdysozoa</taxon>
        <taxon>Arthropoda</taxon>
        <taxon>Chelicerata</taxon>
        <taxon>Arachnida</taxon>
        <taxon>Acari</taxon>
        <taxon>Parasitiformes</taxon>
        <taxon>Ixodida</taxon>
        <taxon>Ixodoidea</taxon>
        <taxon>Ixodidae</taxon>
        <taxon>Rhipicephalinae</taxon>
        <taxon>Rhipicephalus</taxon>
        <taxon>Rhipicephalus</taxon>
    </lineage>
</organism>
<feature type="domain" description="TIL" evidence="3">
    <location>
        <begin position="123"/>
        <end position="162"/>
    </location>
</feature>
<reference evidence="4" key="1">
    <citation type="journal article" date="2016" name="Ticks Tick Borne Dis.">
        <title>De novo assembly and annotation of the salivary gland transcriptome of Rhipicephalus appendiculatus male and female ticks during blood feeding.</title>
        <authorList>
            <person name="de Castro M.H."/>
            <person name="de Klerk D."/>
            <person name="Pienaar R."/>
            <person name="Latif A.A."/>
            <person name="Rees D.J."/>
            <person name="Mans B.J."/>
        </authorList>
    </citation>
    <scope>NUCLEOTIDE SEQUENCE</scope>
    <source>
        <tissue evidence="4">Salivary glands</tissue>
    </source>
</reference>
<dbReference type="InterPro" id="IPR002919">
    <property type="entry name" value="TIL_dom"/>
</dbReference>
<protein>
    <submittedName>
        <fullName evidence="4">TIL domain containing protein</fullName>
    </submittedName>
</protein>
<feature type="domain" description="TIL" evidence="3">
    <location>
        <begin position="457"/>
        <end position="511"/>
    </location>
</feature>
<sequence length="518" mass="56567">MIDSRPKGDSLFLKCKRSGPVTLSTVMAVKQILDTLSIPGSIMLLLGVVTARSQHTGISHECSSLEVPVIDGIPRTDLFCKPELASFTEIYKQRYCLCKAGYIRNAWGQCVRLEECYGCHFTANADFSPCSSACPHICGLPTPANCTKQCVSGRACAPGFVRFGTMVIDGTTDWTDIHALHKTSPNGPCISLSLCVQSCLGPHQMYTTCSPLCPLTCENPEPRWCPPSCGGYRCVCQPGYVALTYDPLVCIPPDQCPDRNVTCPGLNQRYTTCKPRCPTTCFDNRRHPCMTQCGGRGCVCSRGYVQLQEDPLVCVRRQECPPRPKCPGRGQAYTTCLSHCPETCLDTKPRICPAVCAGEGCQCDKGFVQLQADPLICVRKKECPSHPRLCQGPNQVFTDCKSRCPATCSESKPSVCPTGCDGQGCVCKEGYVQLQAIPLICVRRKYCPIVPKVCPVSNQEYTSCKSTCPLTCAQKLPRMCTSKCAGDGCVCKQGYVQLRDEPLTCVPRDECPSKHRAF</sequence>
<keyword evidence="2" id="KW-1015">Disulfide bond</keyword>
<evidence type="ECO:0000256" key="1">
    <source>
        <dbReference type="ARBA" id="ARBA00022690"/>
    </source>
</evidence>
<feature type="domain" description="TIL" evidence="3">
    <location>
        <begin position="329"/>
        <end position="383"/>
    </location>
</feature>
<dbReference type="PANTHER" id="PTHR23259:SF70">
    <property type="entry name" value="ACCESSORY GLAND PROTEIN ACP62F-RELATED"/>
    <property type="match status" value="1"/>
</dbReference>
<dbReference type="SUPFAM" id="SSF57567">
    <property type="entry name" value="Serine protease inhibitors"/>
    <property type="match status" value="6"/>
</dbReference>
<feature type="domain" description="TIL" evidence="3">
    <location>
        <begin position="266"/>
        <end position="320"/>
    </location>
</feature>